<dbReference type="Proteomes" id="UP000810130">
    <property type="component" value="Unassembled WGS sequence"/>
</dbReference>
<name>A0ABS5BBW9_9GAMM</name>
<sequence length="179" mass="19043">MIISPFGFIKVAPSRPCCEPTDGDRAGRTCGRNTVKDQQTPGICCARKALAPGTLLVLAGCGHQARGVAVPPSGFTTTQGRMALPPPKGTMANAPDRHNGVTDSPRLCQPHAVPMTGDSTLPHRATAEVITRRSVVARLPAYRPRRLHDLTAVDHQCRGRCTATQPDAAHHGESQRCAE</sequence>
<gene>
    <name evidence="1" type="ORF">J8657_09730</name>
</gene>
<proteinExistence type="predicted"/>
<dbReference type="EMBL" id="JAGJWX010000009">
    <property type="protein sequence ID" value="MBP2857877.1"/>
    <property type="molecule type" value="Genomic_DNA"/>
</dbReference>
<evidence type="ECO:0000313" key="2">
    <source>
        <dbReference type="Proteomes" id="UP000810130"/>
    </source>
</evidence>
<keyword evidence="2" id="KW-1185">Reference proteome</keyword>
<protein>
    <submittedName>
        <fullName evidence="1">Uncharacterized protein</fullName>
    </submittedName>
</protein>
<comment type="caution">
    <text evidence="1">The sequence shown here is derived from an EMBL/GenBank/DDBJ whole genome shotgun (WGS) entry which is preliminary data.</text>
</comment>
<evidence type="ECO:0000313" key="1">
    <source>
        <dbReference type="EMBL" id="MBP2857877.1"/>
    </source>
</evidence>
<reference evidence="1 2" key="1">
    <citation type="submission" date="2021-04" db="EMBL/GenBank/DDBJ databases">
        <title>Genomic and host-range diversity within the Dickeya zeae complex, identification of D. zeae and D. oryzae members, proposal of two novel subspecies D. zeae subsp. zeae subsp. nov. and D. zeae subsp. dombae subsp. nov.</title>
        <authorList>
            <person name="Van Gijsegem F."/>
            <person name="Hugouvieux-Cotte-Pattat N."/>
        </authorList>
    </citation>
    <scope>NUCLEOTIDE SEQUENCE [LARGE SCALE GENOMIC DNA]</scope>
    <source>
        <strain evidence="1 2">FVG03</strain>
    </source>
</reference>
<accession>A0ABS5BBW9</accession>
<organism evidence="1 2">
    <name type="scientific">Dickeya oryzae</name>
    <dbReference type="NCBI Taxonomy" id="1240404"/>
    <lineage>
        <taxon>Bacteria</taxon>
        <taxon>Pseudomonadati</taxon>
        <taxon>Pseudomonadota</taxon>
        <taxon>Gammaproteobacteria</taxon>
        <taxon>Enterobacterales</taxon>
        <taxon>Pectobacteriaceae</taxon>
        <taxon>Dickeya</taxon>
    </lineage>
</organism>